<dbReference type="GO" id="GO:0008810">
    <property type="term" value="F:cellulase activity"/>
    <property type="evidence" value="ECO:0007669"/>
    <property type="project" value="UniProtKB-UniRule"/>
</dbReference>
<comment type="catalytic activity">
    <reaction evidence="8">
        <text>[(1-&gt;4)-beta-D-glucosyl]n+m + reduced acceptor + O2 = 4-dehydro-beta-D-glucosyl-[(1-&gt;4)-beta-D-glucosyl]n-1 + [(1-&gt;4)-beta-D-glucosyl]m + acceptor + H2O.</text>
        <dbReference type="EC" id="1.14.99.56"/>
    </reaction>
</comment>
<gene>
    <name evidence="11" type="ORF">BT62DRAFT_1022337</name>
</gene>
<keyword evidence="12" id="KW-1185">Reference proteome</keyword>
<dbReference type="PANTHER" id="PTHR33353">
    <property type="entry name" value="PUTATIVE (AFU_ORTHOLOGUE AFUA_1G12560)-RELATED"/>
    <property type="match status" value="1"/>
</dbReference>
<evidence type="ECO:0000256" key="9">
    <source>
        <dbReference type="SAM" id="SignalP"/>
    </source>
</evidence>
<dbReference type="GeneID" id="66100561"/>
<name>A0A9P8ASM4_9AGAR</name>
<dbReference type="GO" id="GO:0030248">
    <property type="term" value="F:cellulose binding"/>
    <property type="evidence" value="ECO:0007669"/>
    <property type="project" value="UniProtKB-UniRule"/>
</dbReference>
<comment type="similarity">
    <text evidence="7">Belongs to the polysaccharide monooxygenase AA9 family.</text>
</comment>
<dbReference type="InterPro" id="IPR005103">
    <property type="entry name" value="AA9_LPMO"/>
</dbReference>
<dbReference type="CDD" id="cd21175">
    <property type="entry name" value="LPMO_AA9"/>
    <property type="match status" value="1"/>
</dbReference>
<dbReference type="PANTHER" id="PTHR33353:SF17">
    <property type="entry name" value="ENDO-BETA-1,4-GLUCANASE D"/>
    <property type="match status" value="1"/>
</dbReference>
<keyword evidence="2 8" id="KW-0964">Secreted</keyword>
<dbReference type="EC" id="1.14.99.56" evidence="8"/>
<dbReference type="Proteomes" id="UP000812287">
    <property type="component" value="Unassembled WGS sequence"/>
</dbReference>
<evidence type="ECO:0000256" key="4">
    <source>
        <dbReference type="ARBA" id="ARBA00023157"/>
    </source>
</evidence>
<comment type="domain">
    <text evidence="8">Has a modular structure: an endo-beta-1,4-glucanase catalytic module at the N-terminus, a linker rich in serines and threonines, and a C-terminal carbohydrate-binding module (CBM).</text>
</comment>
<comment type="caution">
    <text evidence="11">The sequence shown here is derived from an EMBL/GenBank/DDBJ whole genome shotgun (WGS) entry which is preliminary data.</text>
</comment>
<dbReference type="GO" id="GO:0005576">
    <property type="term" value="C:extracellular region"/>
    <property type="evidence" value="ECO:0007669"/>
    <property type="project" value="UniProtKB-SubCell"/>
</dbReference>
<dbReference type="EMBL" id="MU250534">
    <property type="protein sequence ID" value="KAG7446568.1"/>
    <property type="molecule type" value="Genomic_DNA"/>
</dbReference>
<comment type="subcellular location">
    <subcellularLocation>
        <location evidence="1 8">Secreted</location>
    </subcellularLocation>
</comment>
<evidence type="ECO:0000256" key="3">
    <source>
        <dbReference type="ARBA" id="ARBA00023001"/>
    </source>
</evidence>
<dbReference type="AlphaFoldDB" id="A0A9P8ASM4"/>
<dbReference type="InterPro" id="IPR049892">
    <property type="entry name" value="AA9"/>
</dbReference>
<evidence type="ECO:0000256" key="8">
    <source>
        <dbReference type="RuleBase" id="RU368122"/>
    </source>
</evidence>
<sequence>MKSSTVSLILFSATFFAVANAHSRVWSDWVDGVDQGAGAGIYIRQPPSNSPVKDLTSDDVFCNVDGTTAVSSTISIEAGGTLTSVIPRYPGAHSGDDIIASSHVGPIVAYIAPADATPGEDDWVKIYEDGYDGSEWAVTKLIANEGKVNITIPSTLAAGDYLYRIEILALHEADTLYSENSARGIQLYPSCHQLTVTGSGSTSLPSGVPFPSTYTDAEPGIYFNVYSEDASTYVIPDGVGPDVWDGTASYDTSGYTDGSSSSSKAITSTVLSTAVAISSTTAVTSSSSMAAVSSNATSAATLVATSASASATSTVMSTSNSVVSSSVSPAISSSTAALATIISTTSVATTATATTTTATTTSTSGVVDANVCYDNWNTCVAKNRPSTDTMACDTERTSCLSNATINYNMVTRAKRDGKFGRLLI</sequence>
<dbReference type="OrthoDB" id="2525337at2759"/>
<feature type="signal peptide" evidence="9">
    <location>
        <begin position="1"/>
        <end position="21"/>
    </location>
</feature>
<protein>
    <recommendedName>
        <fullName evidence="8">AA9 family lytic polysaccharide monooxygenase</fullName>
        <ecNumber evidence="8">1.14.99.56</ecNumber>
    </recommendedName>
    <alternativeName>
        <fullName evidence="8">Endo-beta-1,4-glucanase</fullName>
    </alternativeName>
    <alternativeName>
        <fullName evidence="8">Glycosyl hydrolase 61 family protein</fullName>
    </alternativeName>
</protein>
<evidence type="ECO:0000256" key="2">
    <source>
        <dbReference type="ARBA" id="ARBA00022525"/>
    </source>
</evidence>
<keyword evidence="4 8" id="KW-1015">Disulfide bond</keyword>
<feature type="domain" description="Auxiliary Activity family 9 catalytic" evidence="10">
    <location>
        <begin position="22"/>
        <end position="233"/>
    </location>
</feature>
<keyword evidence="9" id="KW-0732">Signal</keyword>
<evidence type="ECO:0000256" key="7">
    <source>
        <dbReference type="ARBA" id="ARBA00044502"/>
    </source>
</evidence>
<keyword evidence="3 8" id="KW-0136">Cellulose degradation</keyword>
<reference evidence="11" key="1">
    <citation type="submission" date="2020-11" db="EMBL/GenBank/DDBJ databases">
        <title>Adaptations for nitrogen fixation in a non-lichenized fungal sporocarp promotes dispersal by wood-feeding termites.</title>
        <authorList>
            <consortium name="DOE Joint Genome Institute"/>
            <person name="Koch R.A."/>
            <person name="Yoon G."/>
            <person name="Arayal U."/>
            <person name="Lail K."/>
            <person name="Amirebrahimi M."/>
            <person name="Labutti K."/>
            <person name="Lipzen A."/>
            <person name="Riley R."/>
            <person name="Barry K."/>
            <person name="Henrissat B."/>
            <person name="Grigoriev I.V."/>
            <person name="Herr J.R."/>
            <person name="Aime M.C."/>
        </authorList>
    </citation>
    <scope>NUCLEOTIDE SEQUENCE</scope>
    <source>
        <strain evidence="11">MCA 3950</strain>
    </source>
</reference>
<evidence type="ECO:0000256" key="1">
    <source>
        <dbReference type="ARBA" id="ARBA00004613"/>
    </source>
</evidence>
<dbReference type="RefSeq" id="XP_043040068.1">
    <property type="nucleotide sequence ID" value="XM_043178274.1"/>
</dbReference>
<dbReference type="GO" id="GO:0030245">
    <property type="term" value="P:cellulose catabolic process"/>
    <property type="evidence" value="ECO:0007669"/>
    <property type="project" value="UniProtKB-UniRule"/>
</dbReference>
<evidence type="ECO:0000313" key="12">
    <source>
        <dbReference type="Proteomes" id="UP000812287"/>
    </source>
</evidence>
<proteinExistence type="inferred from homology"/>
<comment type="function">
    <text evidence="8">Lytic polysaccharide monooxygenase (LMPO) that depolymerizes crystalline and amorphous polysaccharides via the oxidation of scissile alpha- or beta-(1-4)-glycosidic bonds, yielding C1 and/or C4 oxidation products. Catalysis by LPMOs requires the reduction of the active-site copper from Cu(II) to Cu(I) by a reducing agent and H(2)O(2) or O(2) as a cosubstrate.</text>
</comment>
<evidence type="ECO:0000259" key="10">
    <source>
        <dbReference type="Pfam" id="PF03443"/>
    </source>
</evidence>
<keyword evidence="6 8" id="KW-0624">Polysaccharide degradation</keyword>
<accession>A0A9P8ASM4</accession>
<evidence type="ECO:0000256" key="5">
    <source>
        <dbReference type="ARBA" id="ARBA00023277"/>
    </source>
</evidence>
<keyword evidence="5 8" id="KW-0119">Carbohydrate metabolism</keyword>
<dbReference type="Pfam" id="PF03443">
    <property type="entry name" value="AA9"/>
    <property type="match status" value="1"/>
</dbReference>
<evidence type="ECO:0000313" key="11">
    <source>
        <dbReference type="EMBL" id="KAG7446568.1"/>
    </source>
</evidence>
<feature type="chain" id="PRO_5040424392" description="AA9 family lytic polysaccharide monooxygenase" evidence="9">
    <location>
        <begin position="22"/>
        <end position="424"/>
    </location>
</feature>
<evidence type="ECO:0000256" key="6">
    <source>
        <dbReference type="ARBA" id="ARBA00023326"/>
    </source>
</evidence>
<dbReference type="Gene3D" id="2.70.50.70">
    <property type="match status" value="1"/>
</dbReference>
<organism evidence="11 12">
    <name type="scientific">Guyanagaster necrorhizus</name>
    <dbReference type="NCBI Taxonomy" id="856835"/>
    <lineage>
        <taxon>Eukaryota</taxon>
        <taxon>Fungi</taxon>
        <taxon>Dikarya</taxon>
        <taxon>Basidiomycota</taxon>
        <taxon>Agaricomycotina</taxon>
        <taxon>Agaricomycetes</taxon>
        <taxon>Agaricomycetidae</taxon>
        <taxon>Agaricales</taxon>
        <taxon>Marasmiineae</taxon>
        <taxon>Physalacriaceae</taxon>
        <taxon>Guyanagaster</taxon>
    </lineage>
</organism>